<evidence type="ECO:0000313" key="1">
    <source>
        <dbReference type="EMBL" id="KKM80651.1"/>
    </source>
</evidence>
<gene>
    <name evidence="1" type="ORF">LCGC14_1337740</name>
</gene>
<sequence>MKVFLDLDGVLVDFRRGVCEAFGRKDTSNNWTFWENWEGVTNRDVDAKCDIFFWNLLDWTPDGTGIEHAVREKFGEENIYLLTTPMPNVGSGTGKLRWIKRCMPWVYDRTIISYAPKHLFANPDTLLIDDKDQNIEEFQAAGGQGILVPRIWNKDSYLASQTLKVVKRCLEDYR</sequence>
<name>A0A0F9L0Y1_9ZZZZ</name>
<organism evidence="1">
    <name type="scientific">marine sediment metagenome</name>
    <dbReference type="NCBI Taxonomy" id="412755"/>
    <lineage>
        <taxon>unclassified sequences</taxon>
        <taxon>metagenomes</taxon>
        <taxon>ecological metagenomes</taxon>
    </lineage>
</organism>
<reference evidence="1" key="1">
    <citation type="journal article" date="2015" name="Nature">
        <title>Complex archaea that bridge the gap between prokaryotes and eukaryotes.</title>
        <authorList>
            <person name="Spang A."/>
            <person name="Saw J.H."/>
            <person name="Jorgensen S.L."/>
            <person name="Zaremba-Niedzwiedzka K."/>
            <person name="Martijn J."/>
            <person name="Lind A.E."/>
            <person name="van Eijk R."/>
            <person name="Schleper C."/>
            <person name="Guy L."/>
            <person name="Ettema T.J."/>
        </authorList>
    </citation>
    <scope>NUCLEOTIDE SEQUENCE</scope>
</reference>
<dbReference type="InterPro" id="IPR036412">
    <property type="entry name" value="HAD-like_sf"/>
</dbReference>
<comment type="caution">
    <text evidence="1">The sequence shown here is derived from an EMBL/GenBank/DDBJ whole genome shotgun (WGS) entry which is preliminary data.</text>
</comment>
<evidence type="ECO:0008006" key="2">
    <source>
        <dbReference type="Google" id="ProtNLM"/>
    </source>
</evidence>
<protein>
    <recommendedName>
        <fullName evidence="2">FCP1 homology domain-containing protein</fullName>
    </recommendedName>
</protein>
<accession>A0A0F9L0Y1</accession>
<dbReference type="AlphaFoldDB" id="A0A0F9L0Y1"/>
<proteinExistence type="predicted"/>
<dbReference type="SUPFAM" id="SSF56784">
    <property type="entry name" value="HAD-like"/>
    <property type="match status" value="1"/>
</dbReference>
<dbReference type="EMBL" id="LAZR01008146">
    <property type="protein sequence ID" value="KKM80651.1"/>
    <property type="molecule type" value="Genomic_DNA"/>
</dbReference>
<dbReference type="Gene3D" id="3.40.50.1000">
    <property type="entry name" value="HAD superfamily/HAD-like"/>
    <property type="match status" value="1"/>
</dbReference>
<dbReference type="InterPro" id="IPR023214">
    <property type="entry name" value="HAD_sf"/>
</dbReference>